<evidence type="ECO:0000313" key="2">
    <source>
        <dbReference type="RefSeq" id="XP_075100955.1"/>
    </source>
</evidence>
<gene>
    <name evidence="2" type="primary">LOC142176695</name>
</gene>
<reference evidence="2" key="2">
    <citation type="submission" date="2025-08" db="UniProtKB">
        <authorList>
            <consortium name="RefSeq"/>
        </authorList>
    </citation>
    <scope>IDENTIFICATION</scope>
    <source>
        <tissue evidence="2">Leaf</tissue>
    </source>
</reference>
<proteinExistence type="predicted"/>
<dbReference type="RefSeq" id="XP_075100955.1">
    <property type="nucleotide sequence ID" value="XM_075244854.1"/>
</dbReference>
<accession>A0AC58TUS0</accession>
<protein>
    <submittedName>
        <fullName evidence="2">Uncharacterized protein LOC142176695</fullName>
    </submittedName>
</protein>
<dbReference type="Proteomes" id="UP000790787">
    <property type="component" value="Chromosome 22"/>
</dbReference>
<sequence>MKKDYFVYLAVAEVAVSEVLIREDKGKQSPIYYVSKSLLDAETRYTHLEKLALALVMAARKLRPYFQCHPISVVTAYPLRNILHEQELPGRLAKWAIELSDYDIIYQPSAAIKSQILTYFVTDFNTKIIPKVEKELQIFTGANRGTWTLFTDGSSNVKGASLDIVLILPSVESIKQAIKCYPITNNEAEYEAVIVGLELVRELSIEQIMIKSDSQLVVNQMQGTYTAREAQMQQYLKKARELAKQFQSWKIVQIPREENAEADALTNLASVAEVRSKENAIVIHLFHSALDQDKHEVSFNNLTWDWRNEIVNFLQYGIVPVGKKESQVLQRKAARYCIIRDNLYRKMFGGPLERCFGPNQMEYVMREVHEGNCGNHAGGRSLVKTLIRAGYY</sequence>
<keyword evidence="1" id="KW-1185">Reference proteome</keyword>
<reference evidence="1" key="1">
    <citation type="journal article" date="2014" name="Nat. Commun.">
        <title>The tobacco genome sequence and its comparison with those of tomato and potato.</title>
        <authorList>
            <person name="Sierro N."/>
            <person name="Battey J.N."/>
            <person name="Ouadi S."/>
            <person name="Bakaher N."/>
            <person name="Bovet L."/>
            <person name="Willig A."/>
            <person name="Goepfert S."/>
            <person name="Peitsch M.C."/>
            <person name="Ivanov N.V."/>
        </authorList>
    </citation>
    <scope>NUCLEOTIDE SEQUENCE [LARGE SCALE GENOMIC DNA]</scope>
</reference>
<name>A0AC58TUS0_TOBAC</name>
<evidence type="ECO:0000313" key="1">
    <source>
        <dbReference type="Proteomes" id="UP000790787"/>
    </source>
</evidence>
<organism evidence="1 2">
    <name type="scientific">Nicotiana tabacum</name>
    <name type="common">Common tobacco</name>
    <dbReference type="NCBI Taxonomy" id="4097"/>
    <lineage>
        <taxon>Eukaryota</taxon>
        <taxon>Viridiplantae</taxon>
        <taxon>Streptophyta</taxon>
        <taxon>Embryophyta</taxon>
        <taxon>Tracheophyta</taxon>
        <taxon>Spermatophyta</taxon>
        <taxon>Magnoliopsida</taxon>
        <taxon>eudicotyledons</taxon>
        <taxon>Gunneridae</taxon>
        <taxon>Pentapetalae</taxon>
        <taxon>asterids</taxon>
        <taxon>lamiids</taxon>
        <taxon>Solanales</taxon>
        <taxon>Solanaceae</taxon>
        <taxon>Nicotianoideae</taxon>
        <taxon>Nicotianeae</taxon>
        <taxon>Nicotiana</taxon>
    </lineage>
</organism>